<gene>
    <name evidence="3" type="primary">P0022B05.114</name>
</gene>
<reference evidence="4" key="1">
    <citation type="journal article" date="2005" name="Nature">
        <title>The map-based sequence of the rice genome.</title>
        <authorList>
            <consortium name="International rice genome sequencing project (IRGSP)"/>
            <person name="Matsumoto T."/>
            <person name="Wu J."/>
            <person name="Kanamori H."/>
            <person name="Katayose Y."/>
            <person name="Fujisawa M."/>
            <person name="Namiki N."/>
            <person name="Mizuno H."/>
            <person name="Yamamoto K."/>
            <person name="Antonio B.A."/>
            <person name="Baba T."/>
            <person name="Sakata K."/>
            <person name="Nagamura Y."/>
            <person name="Aoki H."/>
            <person name="Arikawa K."/>
            <person name="Arita K."/>
            <person name="Bito T."/>
            <person name="Chiden Y."/>
            <person name="Fujitsuka N."/>
            <person name="Fukunaka R."/>
            <person name="Hamada M."/>
            <person name="Harada C."/>
            <person name="Hayashi A."/>
            <person name="Hijishita S."/>
            <person name="Honda M."/>
            <person name="Hosokawa S."/>
            <person name="Ichikawa Y."/>
            <person name="Idonuma A."/>
            <person name="Iijima M."/>
            <person name="Ikeda M."/>
            <person name="Ikeno M."/>
            <person name="Ito K."/>
            <person name="Ito S."/>
            <person name="Ito T."/>
            <person name="Ito Y."/>
            <person name="Ito Y."/>
            <person name="Iwabuchi A."/>
            <person name="Kamiya K."/>
            <person name="Karasawa W."/>
            <person name="Kurita K."/>
            <person name="Katagiri S."/>
            <person name="Kikuta A."/>
            <person name="Kobayashi H."/>
            <person name="Kobayashi N."/>
            <person name="Machita K."/>
            <person name="Maehara T."/>
            <person name="Masukawa M."/>
            <person name="Mizubayashi T."/>
            <person name="Mukai Y."/>
            <person name="Nagasaki H."/>
            <person name="Nagata Y."/>
            <person name="Naito S."/>
            <person name="Nakashima M."/>
            <person name="Nakama Y."/>
            <person name="Nakamichi Y."/>
            <person name="Nakamura M."/>
            <person name="Meguro A."/>
            <person name="Negishi M."/>
            <person name="Ohta I."/>
            <person name="Ohta T."/>
            <person name="Okamoto M."/>
            <person name="Ono N."/>
            <person name="Saji S."/>
            <person name="Sakaguchi M."/>
            <person name="Sakai K."/>
            <person name="Shibata M."/>
            <person name="Shimokawa T."/>
            <person name="Song J."/>
            <person name="Takazaki Y."/>
            <person name="Terasawa K."/>
            <person name="Tsugane M."/>
            <person name="Tsuji K."/>
            <person name="Ueda S."/>
            <person name="Waki K."/>
            <person name="Yamagata H."/>
            <person name="Yamamoto M."/>
            <person name="Yamamoto S."/>
            <person name="Yamane H."/>
            <person name="Yoshiki S."/>
            <person name="Yoshihara R."/>
            <person name="Yukawa K."/>
            <person name="Zhong H."/>
            <person name="Yano M."/>
            <person name="Yuan Q."/>
            <person name="Ouyang S."/>
            <person name="Liu J."/>
            <person name="Jones K.M."/>
            <person name="Gansberger K."/>
            <person name="Moffat K."/>
            <person name="Hill J."/>
            <person name="Bera J."/>
            <person name="Fadrosh D."/>
            <person name="Jin S."/>
            <person name="Johri S."/>
            <person name="Kim M."/>
            <person name="Overton L."/>
            <person name="Reardon M."/>
            <person name="Tsitrin T."/>
            <person name="Vuong H."/>
            <person name="Weaver B."/>
            <person name="Ciecko A."/>
            <person name="Tallon L."/>
            <person name="Jackson J."/>
            <person name="Pai G."/>
            <person name="Aken S.V."/>
            <person name="Utterback T."/>
            <person name="Reidmuller S."/>
            <person name="Feldblyum T."/>
            <person name="Hsiao J."/>
            <person name="Zismann V."/>
            <person name="Iobst S."/>
            <person name="de Vazeille A.R."/>
            <person name="Buell C.R."/>
            <person name="Ying K."/>
            <person name="Li Y."/>
            <person name="Lu T."/>
            <person name="Huang Y."/>
            <person name="Zhao Q."/>
            <person name="Feng Q."/>
            <person name="Zhang L."/>
            <person name="Zhu J."/>
            <person name="Weng Q."/>
            <person name="Mu J."/>
            <person name="Lu Y."/>
            <person name="Fan D."/>
            <person name="Liu Y."/>
            <person name="Guan J."/>
            <person name="Zhang Y."/>
            <person name="Yu S."/>
            <person name="Liu X."/>
            <person name="Zhang Y."/>
            <person name="Hong G."/>
            <person name="Han B."/>
            <person name="Choisne N."/>
            <person name="Demange N."/>
            <person name="Orjeda G."/>
            <person name="Samain S."/>
            <person name="Cattolico L."/>
            <person name="Pelletier E."/>
            <person name="Couloux A."/>
            <person name="Segurens B."/>
            <person name="Wincker P."/>
            <person name="D'Hont A."/>
            <person name="Scarpelli C."/>
            <person name="Weissenbach J."/>
            <person name="Salanoubat M."/>
            <person name="Quetier F."/>
            <person name="Yu Y."/>
            <person name="Kim H.R."/>
            <person name="Rambo T."/>
            <person name="Currie J."/>
            <person name="Collura K."/>
            <person name="Luo M."/>
            <person name="Yang T."/>
            <person name="Ammiraju J.S.S."/>
            <person name="Engler F."/>
            <person name="Soderlund C."/>
            <person name="Wing R.A."/>
            <person name="Palmer L.E."/>
            <person name="de la Bastide M."/>
            <person name="Spiegel L."/>
            <person name="Nascimento L."/>
            <person name="Zutavern T."/>
            <person name="O'Shaughnessy A."/>
            <person name="Dike S."/>
            <person name="Dedhia N."/>
            <person name="Preston R."/>
            <person name="Balija V."/>
            <person name="McCombie W.R."/>
            <person name="Chow T."/>
            <person name="Chen H."/>
            <person name="Chung M."/>
            <person name="Chen C."/>
            <person name="Shaw J."/>
            <person name="Wu H."/>
            <person name="Hsiao K."/>
            <person name="Chao Y."/>
            <person name="Chu M."/>
            <person name="Cheng C."/>
            <person name="Hour A."/>
            <person name="Lee P."/>
            <person name="Lin S."/>
            <person name="Lin Y."/>
            <person name="Liou J."/>
            <person name="Liu S."/>
            <person name="Hsing Y."/>
            <person name="Raghuvanshi S."/>
            <person name="Mohanty A."/>
            <person name="Bharti A.K."/>
            <person name="Gaur A."/>
            <person name="Gupta V."/>
            <person name="Kumar D."/>
            <person name="Ravi V."/>
            <person name="Vij S."/>
            <person name="Kapur A."/>
            <person name="Khurana P."/>
            <person name="Khurana P."/>
            <person name="Khurana J.P."/>
            <person name="Tyagi A.K."/>
            <person name="Gaikwad K."/>
            <person name="Singh A."/>
            <person name="Dalal V."/>
            <person name="Srivastava S."/>
            <person name="Dixit A."/>
            <person name="Pal A.K."/>
            <person name="Ghazi I.A."/>
            <person name="Yadav M."/>
            <person name="Pandit A."/>
            <person name="Bhargava A."/>
            <person name="Sureshbabu K."/>
            <person name="Batra K."/>
            <person name="Sharma T.R."/>
            <person name="Mohapatra T."/>
            <person name="Singh N.K."/>
            <person name="Messing J."/>
            <person name="Nelson A.B."/>
            <person name="Fuks G."/>
            <person name="Kavchok S."/>
            <person name="Keizer G."/>
            <person name="Linton E."/>
            <person name="Llaca V."/>
            <person name="Song R."/>
            <person name="Tanyolac B."/>
            <person name="Young S."/>
            <person name="Ho-Il K."/>
            <person name="Hahn J.H."/>
            <person name="Sangsakoo G."/>
            <person name="Vanavichit A."/>
            <person name="de Mattos Luiz.A.T."/>
            <person name="Zimmer P.D."/>
            <person name="Malone G."/>
            <person name="Dellagostin O."/>
            <person name="de Oliveira A.C."/>
            <person name="Bevan M."/>
            <person name="Bancroft I."/>
            <person name="Minx P."/>
            <person name="Cordum H."/>
            <person name="Wilson R."/>
            <person name="Cheng Z."/>
            <person name="Jin W."/>
            <person name="Jiang J."/>
            <person name="Leong S.A."/>
            <person name="Iwama H."/>
            <person name="Gojobori T."/>
            <person name="Itoh T."/>
            <person name="Niimura Y."/>
            <person name="Fujii Y."/>
            <person name="Habara T."/>
            <person name="Sakai H."/>
            <person name="Sato Y."/>
            <person name="Wilson G."/>
            <person name="Kumar K."/>
            <person name="McCouch S."/>
            <person name="Juretic N."/>
            <person name="Hoen D."/>
            <person name="Wright S."/>
            <person name="Bruskiewich R."/>
            <person name="Bureau T."/>
            <person name="Miyao A."/>
            <person name="Hirochika H."/>
            <person name="Nishikawa T."/>
            <person name="Kadowaki K."/>
            <person name="Sugiura M."/>
            <person name="Burr B."/>
            <person name="Sasaki T."/>
        </authorList>
    </citation>
    <scope>NUCLEOTIDE SEQUENCE [LARGE SCALE GENOMIC DNA]</scope>
    <source>
        <strain evidence="4">cv. Nipponbare</strain>
    </source>
</reference>
<organism evidence="3 4">
    <name type="scientific">Oryza sativa subsp. japonica</name>
    <name type="common">Rice</name>
    <dbReference type="NCBI Taxonomy" id="39947"/>
    <lineage>
        <taxon>Eukaryota</taxon>
        <taxon>Viridiplantae</taxon>
        <taxon>Streptophyta</taxon>
        <taxon>Embryophyta</taxon>
        <taxon>Tracheophyta</taxon>
        <taxon>Spermatophyta</taxon>
        <taxon>Magnoliopsida</taxon>
        <taxon>Liliopsida</taxon>
        <taxon>Poales</taxon>
        <taxon>Poaceae</taxon>
        <taxon>BOP clade</taxon>
        <taxon>Oryzoideae</taxon>
        <taxon>Oryzeae</taxon>
        <taxon>Oryzinae</taxon>
        <taxon>Oryza</taxon>
        <taxon>Oryza sativa</taxon>
    </lineage>
</organism>
<accession>Q8LHY6</accession>
<feature type="transmembrane region" description="Helical" evidence="2">
    <location>
        <begin position="90"/>
        <end position="113"/>
    </location>
</feature>
<dbReference type="EMBL" id="AP004262">
    <property type="protein sequence ID" value="BAC10810.1"/>
    <property type="molecule type" value="Genomic_DNA"/>
</dbReference>
<reference evidence="4" key="2">
    <citation type="journal article" date="2008" name="Nucleic Acids Res.">
        <title>The rice annotation project database (RAP-DB): 2008 update.</title>
        <authorList>
            <consortium name="The rice annotation project (RAP)"/>
        </authorList>
    </citation>
    <scope>GENOME REANNOTATION</scope>
    <source>
        <strain evidence="4">cv. Nipponbare</strain>
    </source>
</reference>
<keyword evidence="2" id="KW-0472">Membrane</keyword>
<keyword evidence="2" id="KW-0812">Transmembrane</keyword>
<sequence>MKLLLLPQGVKSNSTGARGASESKKTWRRRRVGAAAAAAATDMCGIAAGRREGSGGAWSMISGRRRHTPAGAEQDPEAERRNTLAKADRIIAITSLLLLLNPLPSFSFPFFFFSLDLTYD</sequence>
<proteinExistence type="predicted"/>
<dbReference type="Proteomes" id="UP000000763">
    <property type="component" value="Chromosome 7"/>
</dbReference>
<keyword evidence="2" id="KW-1133">Transmembrane helix</keyword>
<feature type="region of interest" description="Disordered" evidence="1">
    <location>
        <begin position="51"/>
        <end position="81"/>
    </location>
</feature>
<evidence type="ECO:0000313" key="4">
    <source>
        <dbReference type="Proteomes" id="UP000000763"/>
    </source>
</evidence>
<protein>
    <submittedName>
        <fullName evidence="3">Uncharacterized protein</fullName>
    </submittedName>
</protein>
<evidence type="ECO:0000256" key="2">
    <source>
        <dbReference type="SAM" id="Phobius"/>
    </source>
</evidence>
<evidence type="ECO:0000313" key="3">
    <source>
        <dbReference type="EMBL" id="BAC10810.1"/>
    </source>
</evidence>
<dbReference type="AlphaFoldDB" id="Q8LHY6"/>
<evidence type="ECO:0000256" key="1">
    <source>
        <dbReference type="SAM" id="MobiDB-lite"/>
    </source>
</evidence>
<feature type="region of interest" description="Disordered" evidence="1">
    <location>
        <begin position="6"/>
        <end position="25"/>
    </location>
</feature>
<name>Q8LHY6_ORYSJ</name>